<feature type="region of interest" description="Disordered" evidence="1">
    <location>
        <begin position="257"/>
        <end position="319"/>
    </location>
</feature>
<feature type="chain" id="PRO_5043678106" description="Peptidylprolyl isomerase" evidence="2">
    <location>
        <begin position="25"/>
        <end position="410"/>
    </location>
</feature>
<evidence type="ECO:0008006" key="5">
    <source>
        <dbReference type="Google" id="ProtNLM"/>
    </source>
</evidence>
<keyword evidence="2" id="KW-0732">Signal</keyword>
<evidence type="ECO:0000313" key="3">
    <source>
        <dbReference type="EMBL" id="MDB8003689.1"/>
    </source>
</evidence>
<reference evidence="3" key="1">
    <citation type="submission" date="2023-01" db="EMBL/GenBank/DDBJ databases">
        <title>Human gut microbiome strain richness.</title>
        <authorList>
            <person name="Chen-Liaw A."/>
        </authorList>
    </citation>
    <scope>NUCLEOTIDE SEQUENCE</scope>
    <source>
        <strain evidence="3">1001283st1_G1_1001283B150217_161031</strain>
    </source>
</reference>
<protein>
    <recommendedName>
        <fullName evidence="5">Peptidylprolyl isomerase</fullName>
    </recommendedName>
</protein>
<organism evidence="3 4">
    <name type="scientific">[Eubacterium] siraeum</name>
    <dbReference type="NCBI Taxonomy" id="39492"/>
    <lineage>
        <taxon>Bacteria</taxon>
        <taxon>Bacillati</taxon>
        <taxon>Bacillota</taxon>
        <taxon>Clostridia</taxon>
        <taxon>Eubacteriales</taxon>
        <taxon>Oscillospiraceae</taxon>
        <taxon>Oscillospiraceae incertae sedis</taxon>
    </lineage>
</organism>
<gene>
    <name evidence="3" type="ORF">PNE09_06375</name>
</gene>
<feature type="compositionally biased region" description="Basic and acidic residues" evidence="1">
    <location>
        <begin position="306"/>
        <end position="316"/>
    </location>
</feature>
<feature type="signal peptide" evidence="2">
    <location>
        <begin position="1"/>
        <end position="24"/>
    </location>
</feature>
<evidence type="ECO:0000256" key="1">
    <source>
        <dbReference type="SAM" id="MobiDB-lite"/>
    </source>
</evidence>
<dbReference type="AlphaFoldDB" id="A0AAW6CZU7"/>
<evidence type="ECO:0000313" key="4">
    <source>
        <dbReference type="Proteomes" id="UP001210809"/>
    </source>
</evidence>
<dbReference type="Proteomes" id="UP001210809">
    <property type="component" value="Unassembled WGS sequence"/>
</dbReference>
<feature type="compositionally biased region" description="Low complexity" evidence="1">
    <location>
        <begin position="268"/>
        <end position="305"/>
    </location>
</feature>
<name>A0AAW6CZU7_9FIRM</name>
<dbReference type="EMBL" id="JAQLXW010000007">
    <property type="protein sequence ID" value="MDB8003689.1"/>
    <property type="molecule type" value="Genomic_DNA"/>
</dbReference>
<accession>A0AAW6CZU7</accession>
<comment type="caution">
    <text evidence="3">The sequence shown here is derived from an EMBL/GenBank/DDBJ whole genome shotgun (WGS) entry which is preliminary data.</text>
</comment>
<dbReference type="PROSITE" id="PS51257">
    <property type="entry name" value="PROKAR_LIPOPROTEIN"/>
    <property type="match status" value="1"/>
</dbReference>
<sequence>MKYFKRLAAAICAVAITLSVAGCADVSTIGSVDNQTINAGIYLLYEQTAIGEAQQEVDDQLKAMGTSSSKIENFSYYNYNVQDKTFSQYVQDRTLEQVKQYVAIQNKFKELNLSLTDEEEETVKTSVKKMWDTEISYYGYSTGKTYGQNYEAGGISKKSYEAVQLVNKMSEKVFDAYYEKNGISATDEKDIATYFYDNYGRFQIIQVSLKEGNGDKITTDEGKKAKKEQAQGYVDRLLAGEDYDKVYHEYQDLVAKEKAEAEAESNSDAESKSGNSSAASSAASSVTSSTSETASDDTTSSGTSGSKEEEHDHEFLLGKTDTSPSEEFVKWAFELDTDKGGVYEDDSVYYAVVRRDIKEREDWLTENHSNVLHVMKDDDYKAMLNETAKDYALDLNNDALIKYKPENLKK</sequence>
<proteinExistence type="predicted"/>
<evidence type="ECO:0000256" key="2">
    <source>
        <dbReference type="SAM" id="SignalP"/>
    </source>
</evidence>